<name>C8PJL6_9BACT</name>
<keyword evidence="5" id="KW-0812">Transmembrane</keyword>
<dbReference type="PROSITE" id="PS50088">
    <property type="entry name" value="ANK_REPEAT"/>
    <property type="match status" value="1"/>
</dbReference>
<keyword evidence="2 3" id="KW-0040">ANK repeat</keyword>
<keyword evidence="1" id="KW-0677">Repeat</keyword>
<dbReference type="EMBL" id="ACYG01000027">
    <property type="protein sequence ID" value="EEV17121.1"/>
    <property type="molecule type" value="Genomic_DNA"/>
</dbReference>
<dbReference type="AlphaFoldDB" id="C8PJL6"/>
<feature type="region of interest" description="Disordered" evidence="4">
    <location>
        <begin position="39"/>
        <end position="58"/>
    </location>
</feature>
<dbReference type="InterPro" id="IPR036770">
    <property type="entry name" value="Ankyrin_rpt-contain_sf"/>
</dbReference>
<feature type="compositionally biased region" description="Polar residues" evidence="4">
    <location>
        <begin position="39"/>
        <end position="55"/>
    </location>
</feature>
<protein>
    <submittedName>
        <fullName evidence="6">Ankyrin repeat protein</fullName>
    </submittedName>
</protein>
<dbReference type="RefSeq" id="WP_005872112.1">
    <property type="nucleotide sequence ID" value="NZ_ACYG01000027.1"/>
</dbReference>
<dbReference type="STRING" id="824.CGRAC_0802"/>
<evidence type="ECO:0000256" key="4">
    <source>
        <dbReference type="SAM" id="MobiDB-lite"/>
    </source>
</evidence>
<evidence type="ECO:0000256" key="3">
    <source>
        <dbReference type="PROSITE-ProRule" id="PRU00023"/>
    </source>
</evidence>
<reference evidence="6 7" key="1">
    <citation type="submission" date="2009-07" db="EMBL/GenBank/DDBJ databases">
        <authorList>
            <person name="Madupu R."/>
            <person name="Sebastian Y."/>
            <person name="Durkin A.S."/>
            <person name="Torralba M."/>
            <person name="Methe B."/>
            <person name="Sutton G.G."/>
            <person name="Strausberg R.L."/>
            <person name="Nelson K.E."/>
        </authorList>
    </citation>
    <scope>NUCLEOTIDE SEQUENCE [LARGE SCALE GENOMIC DNA]</scope>
    <source>
        <strain evidence="6 7">RM3268</strain>
    </source>
</reference>
<gene>
    <name evidence="6" type="ORF">CAMGR0001_1416</name>
</gene>
<keyword evidence="5" id="KW-0472">Membrane</keyword>
<feature type="transmembrane region" description="Helical" evidence="5">
    <location>
        <begin position="7"/>
        <end position="29"/>
    </location>
</feature>
<organism evidence="6 7">
    <name type="scientific">Campylobacter gracilis RM3268</name>
    <dbReference type="NCBI Taxonomy" id="553220"/>
    <lineage>
        <taxon>Bacteria</taxon>
        <taxon>Pseudomonadati</taxon>
        <taxon>Campylobacterota</taxon>
        <taxon>Epsilonproteobacteria</taxon>
        <taxon>Campylobacterales</taxon>
        <taxon>Campylobacteraceae</taxon>
        <taxon>Campylobacter</taxon>
    </lineage>
</organism>
<dbReference type="InterPro" id="IPR002110">
    <property type="entry name" value="Ankyrin_rpt"/>
</dbReference>
<proteinExistence type="predicted"/>
<dbReference type="PANTHER" id="PTHR24189">
    <property type="entry name" value="MYOTROPHIN"/>
    <property type="match status" value="1"/>
</dbReference>
<evidence type="ECO:0000313" key="6">
    <source>
        <dbReference type="EMBL" id="EEV17121.1"/>
    </source>
</evidence>
<keyword evidence="5" id="KW-1133">Transmembrane helix</keyword>
<evidence type="ECO:0000256" key="5">
    <source>
        <dbReference type="SAM" id="Phobius"/>
    </source>
</evidence>
<feature type="repeat" description="ANK" evidence="3">
    <location>
        <begin position="121"/>
        <end position="153"/>
    </location>
</feature>
<dbReference type="InterPro" id="IPR050745">
    <property type="entry name" value="Multifunctional_regulatory"/>
</dbReference>
<dbReference type="PANTHER" id="PTHR24189:SF50">
    <property type="entry name" value="ANKYRIN REPEAT AND SOCS BOX PROTEIN 2"/>
    <property type="match status" value="1"/>
</dbReference>
<dbReference type="OrthoDB" id="5355259at2"/>
<dbReference type="Gene3D" id="1.25.40.20">
    <property type="entry name" value="Ankyrin repeat-containing domain"/>
    <property type="match status" value="1"/>
</dbReference>
<sequence>MKEIKSKLIIACLVVSAGVFFLIVGGAFMDRSETQPAQNSTASRIAASGNSSNPPLTDEDRAAIARYRYERLGAELDLDECVVHGDERMEYFCKLLRSKDTARILAFMREQRITAGDPLYFGITAIMYSSFYNDANTTEELIYHGADINRTDDFSHSALSYAIENNSTAAAEVLLKHGASFSSVKYVRPWLATPGCCDAYLVADTSDAQVRTYYGTPKSEGTSAVSDPLYYAVAGGFLQMTELMLSSGVRPEITAWTDDHCIAFTLKHRKDERQPNCSIYQMLPQRYDVSMLNLLLKYDLAGLPDDERIQKKYDDCCKDLDTLRKYKKIYLEHMDDYCYDEIILDWSWLDSFNYDIVRFIMRERSKDWEKGAIGFNRGSLPDLNRCGSVTPNTALLGIYDTLIKRYSALCGDELNGASGFDLDKFFRYLHLKGLEFDLKIEYEGKVIRVEEYDKILRRDASKQLEQAGSKTADTASANK</sequence>
<dbReference type="SUPFAM" id="SSF48403">
    <property type="entry name" value="Ankyrin repeat"/>
    <property type="match status" value="1"/>
</dbReference>
<dbReference type="Pfam" id="PF12796">
    <property type="entry name" value="Ank_2"/>
    <property type="match status" value="1"/>
</dbReference>
<evidence type="ECO:0000256" key="1">
    <source>
        <dbReference type="ARBA" id="ARBA00022737"/>
    </source>
</evidence>
<dbReference type="Proteomes" id="UP000005709">
    <property type="component" value="Unassembled WGS sequence"/>
</dbReference>
<evidence type="ECO:0000256" key="2">
    <source>
        <dbReference type="ARBA" id="ARBA00023043"/>
    </source>
</evidence>
<dbReference type="SMART" id="SM00248">
    <property type="entry name" value="ANK"/>
    <property type="match status" value="3"/>
</dbReference>
<evidence type="ECO:0000313" key="7">
    <source>
        <dbReference type="Proteomes" id="UP000005709"/>
    </source>
</evidence>
<keyword evidence="7" id="KW-1185">Reference proteome</keyword>
<accession>C8PJL6</accession>
<comment type="caution">
    <text evidence="6">The sequence shown here is derived from an EMBL/GenBank/DDBJ whole genome shotgun (WGS) entry which is preliminary data.</text>
</comment>